<dbReference type="PANTHER" id="PTHR34001:SF3">
    <property type="entry name" value="BLL7405 PROTEIN"/>
    <property type="match status" value="1"/>
</dbReference>
<proteinExistence type="predicted"/>
<evidence type="ECO:0000256" key="2">
    <source>
        <dbReference type="ARBA" id="ARBA00022729"/>
    </source>
</evidence>
<organism evidence="6 7">
    <name type="scientific">Allosphingosinicella indica</name>
    <dbReference type="NCBI Taxonomy" id="941907"/>
    <lineage>
        <taxon>Bacteria</taxon>
        <taxon>Pseudomonadati</taxon>
        <taxon>Pseudomonadota</taxon>
        <taxon>Alphaproteobacteria</taxon>
        <taxon>Sphingomonadales</taxon>
        <taxon>Sphingomonadaceae</taxon>
        <taxon>Allosphingosinicella</taxon>
    </lineage>
</organism>
<dbReference type="RefSeq" id="WP_085219174.1">
    <property type="nucleotide sequence ID" value="NZ_LT840185.1"/>
</dbReference>
<dbReference type="SUPFAM" id="SSF103515">
    <property type="entry name" value="Autotransporter"/>
    <property type="match status" value="1"/>
</dbReference>
<dbReference type="Pfam" id="PF13505">
    <property type="entry name" value="OMP_b-brl"/>
    <property type="match status" value="1"/>
</dbReference>
<dbReference type="EMBL" id="LT840185">
    <property type="protein sequence ID" value="SMF77812.1"/>
    <property type="molecule type" value="Genomic_DNA"/>
</dbReference>
<feature type="signal peptide" evidence="4">
    <location>
        <begin position="1"/>
        <end position="22"/>
    </location>
</feature>
<evidence type="ECO:0000256" key="1">
    <source>
        <dbReference type="ARBA" id="ARBA00004370"/>
    </source>
</evidence>
<evidence type="ECO:0000313" key="7">
    <source>
        <dbReference type="Proteomes" id="UP000192934"/>
    </source>
</evidence>
<accession>A0A1X7H0Q4</accession>
<dbReference type="InterPro" id="IPR051692">
    <property type="entry name" value="OMP-like"/>
</dbReference>
<gene>
    <name evidence="6" type="ORF">SAMN06295910_2634</name>
</gene>
<evidence type="ECO:0000256" key="4">
    <source>
        <dbReference type="SAM" id="SignalP"/>
    </source>
</evidence>
<feature type="domain" description="Outer membrane protein beta-barrel" evidence="5">
    <location>
        <begin position="9"/>
        <end position="230"/>
    </location>
</feature>
<keyword evidence="7" id="KW-1185">Reference proteome</keyword>
<dbReference type="GO" id="GO:0016020">
    <property type="term" value="C:membrane"/>
    <property type="evidence" value="ECO:0007669"/>
    <property type="project" value="UniProtKB-SubCell"/>
</dbReference>
<dbReference type="AlphaFoldDB" id="A0A1X7H0Q4"/>
<dbReference type="STRING" id="941907.SAMN06295910_2634"/>
<evidence type="ECO:0000259" key="5">
    <source>
        <dbReference type="Pfam" id="PF13505"/>
    </source>
</evidence>
<dbReference type="OrthoDB" id="9815357at2"/>
<dbReference type="InterPro" id="IPR027385">
    <property type="entry name" value="Beta-barrel_OMP"/>
</dbReference>
<reference evidence="7" key="1">
    <citation type="submission" date="2017-04" db="EMBL/GenBank/DDBJ databases">
        <authorList>
            <person name="Varghese N."/>
            <person name="Submissions S."/>
        </authorList>
    </citation>
    <scope>NUCLEOTIDE SEQUENCE [LARGE SCALE GENOMIC DNA]</scope>
    <source>
        <strain evidence="7">Dd16</strain>
    </source>
</reference>
<feature type="chain" id="PRO_5013118282" evidence="4">
    <location>
        <begin position="23"/>
        <end position="271"/>
    </location>
</feature>
<keyword evidence="2 4" id="KW-0732">Signal</keyword>
<evidence type="ECO:0000256" key="3">
    <source>
        <dbReference type="ARBA" id="ARBA00023136"/>
    </source>
</evidence>
<dbReference type="PANTHER" id="PTHR34001">
    <property type="entry name" value="BLL7405 PROTEIN"/>
    <property type="match status" value="1"/>
</dbReference>
<dbReference type="Gene3D" id="2.40.160.20">
    <property type="match status" value="1"/>
</dbReference>
<sequence>MNRSLLLAALATTAIAAAPAAAQTADWTGGYVGGQIGYSFQPSDGNERIVFDTNLDGSFGDQVNNAAGANAFSPGFCGGVARGSTPAAGCRKDRDRVEFGVHAGYDYQMDQFVLGGVVEYARTNIRDGVTAYSTTPAFYSFERRLRDTAGLRLRAGLATGETLFYGTGGLAYGKVRNRFTTSNTANTFTDTGNDDAWGYKLGGGIEQKFSPNFSVGLQYLYTSLKDDDYRVRAGGAAGTPFTTVNAAGTDFARTSDRFTYHSVQLTGSFRF</sequence>
<evidence type="ECO:0000313" key="6">
    <source>
        <dbReference type="EMBL" id="SMF77812.1"/>
    </source>
</evidence>
<keyword evidence="3" id="KW-0472">Membrane</keyword>
<comment type="subcellular location">
    <subcellularLocation>
        <location evidence="1">Membrane</location>
    </subcellularLocation>
</comment>
<protein>
    <submittedName>
        <fullName evidence="6">Outer membrane immunogenic protein</fullName>
    </submittedName>
</protein>
<dbReference type="Proteomes" id="UP000192934">
    <property type="component" value="Chromosome I"/>
</dbReference>
<name>A0A1X7H0Q4_9SPHN</name>
<dbReference type="InterPro" id="IPR036709">
    <property type="entry name" value="Autotransporte_beta_dom_sf"/>
</dbReference>